<feature type="domain" description="T-SNARE coiled-coil homology" evidence="10">
    <location>
        <begin position="461"/>
        <end position="523"/>
    </location>
</feature>
<evidence type="ECO:0000256" key="6">
    <source>
        <dbReference type="SAM" id="Coils"/>
    </source>
</evidence>
<evidence type="ECO:0000256" key="8">
    <source>
        <dbReference type="SAM" id="Phobius"/>
    </source>
</evidence>
<comment type="caution">
    <text evidence="12">The sequence shown here is derived from an EMBL/GenBank/DDBJ whole genome shotgun (WGS) entry which is preliminary data.</text>
</comment>
<evidence type="ECO:0000313" key="14">
    <source>
        <dbReference type="Proteomes" id="UP000050497"/>
    </source>
</evidence>
<evidence type="ECO:0000256" key="1">
    <source>
        <dbReference type="ARBA" id="ARBA00004429"/>
    </source>
</evidence>
<feature type="transmembrane region" description="Helical" evidence="8">
    <location>
        <begin position="12"/>
        <end position="33"/>
    </location>
</feature>
<dbReference type="STRING" id="1653334.GA0071312_1716"/>
<evidence type="ECO:0000256" key="7">
    <source>
        <dbReference type="SAM" id="MobiDB-lite"/>
    </source>
</evidence>
<comment type="similarity">
    <text evidence="4">Belongs to the methyl-accepting chemotaxis (MCP) protein family.</text>
</comment>
<keyword evidence="8" id="KW-0812">Transmembrane</keyword>
<dbReference type="PANTHER" id="PTHR32089:SF112">
    <property type="entry name" value="LYSOZYME-LIKE PROTEIN-RELATED"/>
    <property type="match status" value="1"/>
</dbReference>
<keyword evidence="6" id="KW-0175">Coiled coil</keyword>
<feature type="transmembrane region" description="Helical" evidence="8">
    <location>
        <begin position="190"/>
        <end position="212"/>
    </location>
</feature>
<evidence type="ECO:0000256" key="5">
    <source>
        <dbReference type="PROSITE-ProRule" id="PRU00284"/>
    </source>
</evidence>
<evidence type="ECO:0000313" key="15">
    <source>
        <dbReference type="Proteomes" id="UP000182800"/>
    </source>
</evidence>
<dbReference type="InterPro" id="IPR000727">
    <property type="entry name" value="T_SNARE_dom"/>
</dbReference>
<dbReference type="PROSITE" id="PS50885">
    <property type="entry name" value="HAMP"/>
    <property type="match status" value="1"/>
</dbReference>
<dbReference type="SMART" id="SM00283">
    <property type="entry name" value="MA"/>
    <property type="match status" value="1"/>
</dbReference>
<dbReference type="InterPro" id="IPR004089">
    <property type="entry name" value="MCPsignal_dom"/>
</dbReference>
<reference evidence="12 14" key="1">
    <citation type="submission" date="2015-09" db="EMBL/GenBank/DDBJ databases">
        <title>Identification and resolution of microdiversity through metagenomic sequencing of parallel consortia.</title>
        <authorList>
            <person name="Nelson W.C."/>
            <person name="Romine M.F."/>
            <person name="Lindemann S.R."/>
        </authorList>
    </citation>
    <scope>NUCLEOTIDE SEQUENCE [LARGE SCALE GENOMIC DNA]</scope>
    <source>
        <strain evidence="12">HL-109</strain>
    </source>
</reference>
<evidence type="ECO:0000259" key="9">
    <source>
        <dbReference type="PROSITE" id="PS50111"/>
    </source>
</evidence>
<dbReference type="Proteomes" id="UP000050497">
    <property type="component" value="Unassembled WGS sequence"/>
</dbReference>
<evidence type="ECO:0000256" key="3">
    <source>
        <dbReference type="ARBA" id="ARBA00023224"/>
    </source>
</evidence>
<feature type="region of interest" description="Disordered" evidence="7">
    <location>
        <begin position="565"/>
        <end position="586"/>
    </location>
</feature>
<dbReference type="Gene3D" id="1.10.287.950">
    <property type="entry name" value="Methyl-accepting chemotaxis protein"/>
    <property type="match status" value="1"/>
</dbReference>
<dbReference type="AlphaFoldDB" id="A0A0P8BIR9"/>
<dbReference type="PROSITE" id="PS50111">
    <property type="entry name" value="CHEMOTAXIS_TRANSDUC_2"/>
    <property type="match status" value="1"/>
</dbReference>
<dbReference type="OrthoDB" id="9797364at2"/>
<dbReference type="InterPro" id="IPR003660">
    <property type="entry name" value="HAMP_dom"/>
</dbReference>
<dbReference type="RefSeq" id="WP_074444622.1">
    <property type="nucleotide sequence ID" value="NZ_FMBM01000002.1"/>
</dbReference>
<evidence type="ECO:0000313" key="13">
    <source>
        <dbReference type="EMBL" id="SCC80789.1"/>
    </source>
</evidence>
<organism evidence="12 14">
    <name type="scientific">Saliniramus fredricksonii</name>
    <dbReference type="NCBI Taxonomy" id="1653334"/>
    <lineage>
        <taxon>Bacteria</taxon>
        <taxon>Pseudomonadati</taxon>
        <taxon>Pseudomonadota</taxon>
        <taxon>Alphaproteobacteria</taxon>
        <taxon>Hyphomicrobiales</taxon>
        <taxon>Salinarimonadaceae</taxon>
        <taxon>Saliniramus</taxon>
    </lineage>
</organism>
<keyword evidence="2" id="KW-1003">Cell membrane</keyword>
<keyword evidence="3 5" id="KW-0807">Transducer</keyword>
<feature type="coiled-coil region" evidence="6">
    <location>
        <begin position="265"/>
        <end position="326"/>
    </location>
</feature>
<keyword evidence="8" id="KW-0472">Membrane</keyword>
<keyword evidence="2" id="KW-0997">Cell inner membrane</keyword>
<feature type="domain" description="HAMP" evidence="11">
    <location>
        <begin position="214"/>
        <end position="267"/>
    </location>
</feature>
<name>A0A0P8BIR9_9HYPH</name>
<evidence type="ECO:0000313" key="12">
    <source>
        <dbReference type="EMBL" id="KPQ09179.1"/>
    </source>
</evidence>
<proteinExistence type="inferred from homology"/>
<dbReference type="GO" id="GO:0005886">
    <property type="term" value="C:plasma membrane"/>
    <property type="evidence" value="ECO:0007669"/>
    <property type="project" value="UniProtKB-SubCell"/>
</dbReference>
<feature type="domain" description="Methyl-accepting transducer" evidence="9">
    <location>
        <begin position="302"/>
        <end position="538"/>
    </location>
</feature>
<protein>
    <submittedName>
        <fullName evidence="12">Methyl-accepting chemotaxis protein</fullName>
    </submittedName>
</protein>
<evidence type="ECO:0000259" key="10">
    <source>
        <dbReference type="PROSITE" id="PS50192"/>
    </source>
</evidence>
<evidence type="ECO:0000256" key="4">
    <source>
        <dbReference type="ARBA" id="ARBA00029447"/>
    </source>
</evidence>
<dbReference type="SUPFAM" id="SSF58104">
    <property type="entry name" value="Methyl-accepting chemotaxis protein (MCP) signaling domain"/>
    <property type="match status" value="1"/>
</dbReference>
<comment type="subcellular location">
    <subcellularLocation>
        <location evidence="1">Cell inner membrane</location>
        <topology evidence="1">Multi-pass membrane protein</topology>
    </subcellularLocation>
</comment>
<keyword evidence="8" id="KW-1133">Transmembrane helix</keyword>
<dbReference type="Gene3D" id="6.10.340.10">
    <property type="match status" value="1"/>
</dbReference>
<dbReference type="GO" id="GO:0007165">
    <property type="term" value="P:signal transduction"/>
    <property type="evidence" value="ECO:0007669"/>
    <property type="project" value="UniProtKB-KW"/>
</dbReference>
<keyword evidence="15" id="KW-1185">Reference proteome</keyword>
<feature type="compositionally biased region" description="Basic and acidic residues" evidence="7">
    <location>
        <begin position="568"/>
        <end position="577"/>
    </location>
</feature>
<dbReference type="EMBL" id="LJSX01000033">
    <property type="protein sequence ID" value="KPQ09179.1"/>
    <property type="molecule type" value="Genomic_DNA"/>
</dbReference>
<sequence>MLARLSVSLKAVAIVFLMAIATLAIAFTAYQGLDTLAQGAQEIHGKTGEVRRAGALSENAIELSRAEMEIASNPSRVAMIIPAIEEADAAFRAELDALTASADAAQAALLEEVARLYGQYHEGVRETIDMAETFATSDIVESQLYVLGTIDRNRNFMAELREGLAAFTDHTDRESAAVADRAGAVATNTVSMLVAIALAGILGGALAGLAIAHFGIARPLHRSVADIRRLASGEFDIAISGMKRRDEVGAIARGIGDFRASLAAKAEADRRMEQEREAVLAVERRKATEDLAARFEEAVGSIVNGVAEAAAELEQAAQALTGASQTSRERATSVAAASEQASANVGMVAAAAEELASSVDEIGRQVSQSTEISRVAQDRASGTVTQVRTMADTAQRIGDIVALIEQIADQTNLLALNATIEAARAGEAGKGFAVVAAEVKNLADQTAKATTEISGQIADIQAATSGSAESITGVAETISSLAGIAGAIAAAVEEQGSATQEIARNVQQASAGTHEVSQSIDGVRASAEHSSDAANRVQNSAERLARESDSLKGAVDDFLRAIVGKGEAQGDAREGESRPGTTAKAV</sequence>
<gene>
    <name evidence="12" type="primary">mcp-11</name>
    <name evidence="13" type="ORF">GA0071312_1716</name>
    <name evidence="12" type="ORF">HLUCCO17_15985</name>
</gene>
<evidence type="ECO:0000259" key="11">
    <source>
        <dbReference type="PROSITE" id="PS50885"/>
    </source>
</evidence>
<dbReference type="Pfam" id="PF00015">
    <property type="entry name" value="MCPsignal"/>
    <property type="match status" value="1"/>
</dbReference>
<dbReference type="EMBL" id="FMBM01000002">
    <property type="protein sequence ID" value="SCC80789.1"/>
    <property type="molecule type" value="Genomic_DNA"/>
</dbReference>
<reference evidence="13 15" key="2">
    <citation type="submission" date="2016-08" db="EMBL/GenBank/DDBJ databases">
        <authorList>
            <person name="Varghese N."/>
            <person name="Submissions Spin"/>
        </authorList>
    </citation>
    <scope>NUCLEOTIDE SEQUENCE [LARGE SCALE GENOMIC DNA]</scope>
    <source>
        <strain evidence="13 15">HL-109</strain>
    </source>
</reference>
<accession>A0A0P8BIR9</accession>
<dbReference type="PROSITE" id="PS50192">
    <property type="entry name" value="T_SNARE"/>
    <property type="match status" value="1"/>
</dbReference>
<evidence type="ECO:0000256" key="2">
    <source>
        <dbReference type="ARBA" id="ARBA00022519"/>
    </source>
</evidence>
<dbReference type="PANTHER" id="PTHR32089">
    <property type="entry name" value="METHYL-ACCEPTING CHEMOTAXIS PROTEIN MCPB"/>
    <property type="match status" value="1"/>
</dbReference>
<dbReference type="Proteomes" id="UP000182800">
    <property type="component" value="Unassembled WGS sequence"/>
</dbReference>